<dbReference type="EMBL" id="CZBV01000003">
    <property type="protein sequence ID" value="CUQ82686.1"/>
    <property type="molecule type" value="Genomic_DNA"/>
</dbReference>
<accession>A0A174ZER2</accession>
<gene>
    <name evidence="1" type="ORF">ERS852492_01012</name>
</gene>
<evidence type="ECO:0000313" key="2">
    <source>
        <dbReference type="Proteomes" id="UP000095780"/>
    </source>
</evidence>
<proteinExistence type="predicted"/>
<protein>
    <recommendedName>
        <fullName evidence="3">DUF961 domain-containing protein</fullName>
    </recommendedName>
</protein>
<name>A0A174ZER2_9FIRM</name>
<sequence length="131" mass="15170">MKLGFMTIAKVYRKKDVQEITDRATGRVTGEYYPVILDDGEDTLDATVPKDVYNGIEEDKIYLFAGTYDDRFKRENTTPKPRITAVLYLINEPWRKDFIDEFSKQTYDSFAMPFKDEQQKNTTATASKASK</sequence>
<reference evidence="1 2" key="1">
    <citation type="submission" date="2015-09" db="EMBL/GenBank/DDBJ databases">
        <authorList>
            <consortium name="Pathogen Informatics"/>
        </authorList>
    </citation>
    <scope>NUCLEOTIDE SEQUENCE [LARGE SCALE GENOMIC DNA]</scope>
    <source>
        <strain evidence="1 2">2789STDY5834878</strain>
    </source>
</reference>
<dbReference type="RefSeq" id="WP_055286451.1">
    <property type="nucleotide sequence ID" value="NZ_CABIXW010000003.1"/>
</dbReference>
<dbReference type="Proteomes" id="UP000095780">
    <property type="component" value="Unassembled WGS sequence"/>
</dbReference>
<organism evidence="1 2">
    <name type="scientific">Lachnospira eligens</name>
    <dbReference type="NCBI Taxonomy" id="39485"/>
    <lineage>
        <taxon>Bacteria</taxon>
        <taxon>Bacillati</taxon>
        <taxon>Bacillota</taxon>
        <taxon>Clostridia</taxon>
        <taxon>Lachnospirales</taxon>
        <taxon>Lachnospiraceae</taxon>
        <taxon>Lachnospira</taxon>
    </lineage>
</organism>
<evidence type="ECO:0000313" key="1">
    <source>
        <dbReference type="EMBL" id="CUQ82686.1"/>
    </source>
</evidence>
<evidence type="ECO:0008006" key="3">
    <source>
        <dbReference type="Google" id="ProtNLM"/>
    </source>
</evidence>
<dbReference type="AlphaFoldDB" id="A0A174ZER2"/>